<organism evidence="4 5">
    <name type="scientific">Agrocybe pediades</name>
    <dbReference type="NCBI Taxonomy" id="84607"/>
    <lineage>
        <taxon>Eukaryota</taxon>
        <taxon>Fungi</taxon>
        <taxon>Dikarya</taxon>
        <taxon>Basidiomycota</taxon>
        <taxon>Agaricomycotina</taxon>
        <taxon>Agaricomycetes</taxon>
        <taxon>Agaricomycetidae</taxon>
        <taxon>Agaricales</taxon>
        <taxon>Agaricineae</taxon>
        <taxon>Strophariaceae</taxon>
        <taxon>Agrocybe</taxon>
    </lineage>
</organism>
<keyword evidence="5" id="KW-1185">Reference proteome</keyword>
<proteinExistence type="predicted"/>
<dbReference type="EMBL" id="JAACJL010000058">
    <property type="protein sequence ID" value="KAF4611169.1"/>
    <property type="molecule type" value="Genomic_DNA"/>
</dbReference>
<keyword evidence="2" id="KW-1133">Transmembrane helix</keyword>
<feature type="compositionally biased region" description="Pro residues" evidence="1">
    <location>
        <begin position="143"/>
        <end position="154"/>
    </location>
</feature>
<feature type="region of interest" description="Disordered" evidence="1">
    <location>
        <begin position="100"/>
        <end position="211"/>
    </location>
</feature>
<keyword evidence="2" id="KW-0472">Membrane</keyword>
<protein>
    <submittedName>
        <fullName evidence="4">Uncharacterized protein</fullName>
    </submittedName>
</protein>
<dbReference type="Proteomes" id="UP000521872">
    <property type="component" value="Unassembled WGS sequence"/>
</dbReference>
<feature type="compositionally biased region" description="Polar residues" evidence="1">
    <location>
        <begin position="105"/>
        <end position="134"/>
    </location>
</feature>
<gene>
    <name evidence="4" type="ORF">D9613_007345</name>
</gene>
<feature type="transmembrane region" description="Helical" evidence="2">
    <location>
        <begin position="35"/>
        <end position="59"/>
    </location>
</feature>
<accession>A0A8H4QHR5</accession>
<evidence type="ECO:0000256" key="2">
    <source>
        <dbReference type="SAM" id="Phobius"/>
    </source>
</evidence>
<name>A0A8H4QHR5_9AGAR</name>
<evidence type="ECO:0000256" key="1">
    <source>
        <dbReference type="SAM" id="MobiDB-lite"/>
    </source>
</evidence>
<feature type="chain" id="PRO_5034082499" evidence="3">
    <location>
        <begin position="26"/>
        <end position="211"/>
    </location>
</feature>
<evidence type="ECO:0000313" key="4">
    <source>
        <dbReference type="EMBL" id="KAF4611169.1"/>
    </source>
</evidence>
<keyword evidence="3" id="KW-0732">Signal</keyword>
<comment type="caution">
    <text evidence="4">The sequence shown here is derived from an EMBL/GenBank/DDBJ whole genome shotgun (WGS) entry which is preliminary data.</text>
</comment>
<reference evidence="4 5" key="1">
    <citation type="submission" date="2019-12" db="EMBL/GenBank/DDBJ databases">
        <authorList>
            <person name="Floudas D."/>
            <person name="Bentzer J."/>
            <person name="Ahren D."/>
            <person name="Johansson T."/>
            <person name="Persson P."/>
            <person name="Tunlid A."/>
        </authorList>
    </citation>
    <scope>NUCLEOTIDE SEQUENCE [LARGE SCALE GENOMIC DNA]</scope>
    <source>
        <strain evidence="4 5">CBS 102.39</strain>
    </source>
</reference>
<dbReference type="AlphaFoldDB" id="A0A8H4QHR5"/>
<keyword evidence="2" id="KW-0812">Transmembrane</keyword>
<evidence type="ECO:0000256" key="3">
    <source>
        <dbReference type="SAM" id="SignalP"/>
    </source>
</evidence>
<evidence type="ECO:0000313" key="5">
    <source>
        <dbReference type="Proteomes" id="UP000521872"/>
    </source>
</evidence>
<sequence length="211" mass="22068">MMTASGPLRPLSFAILLALVSNANAQIGFRRRSTSIGRIVAGCVVGGVFLLFFLCLLCIMMRKRRARARYLRNNPGAPVPGSLTGWSPIYSGGPMSRFGVGGRNTGDSYQQHNSAANGPQTSSYNSNAPVSTPQATTNANPEYPAPNAPLPPPAYGKDANYNGQFNPPPGPPPNGASTSNNAAPPPVPPPAAYTGNGKQSDNDHFVGGFRN</sequence>
<feature type="signal peptide" evidence="3">
    <location>
        <begin position="1"/>
        <end position="25"/>
    </location>
</feature>